<dbReference type="InterPro" id="IPR009909">
    <property type="entry name" value="Nmi/IFP35_dom"/>
</dbReference>
<protein>
    <recommendedName>
        <fullName evidence="2">NID domain-containing protein</fullName>
    </recommendedName>
</protein>
<reference evidence="3" key="1">
    <citation type="submission" date="2025-08" db="UniProtKB">
        <authorList>
            <consortium name="Ensembl"/>
        </authorList>
    </citation>
    <scope>IDENTIFICATION</scope>
</reference>
<dbReference type="AlphaFoldDB" id="A0A8C6UUL4"/>
<feature type="domain" description="NID" evidence="2">
    <location>
        <begin position="166"/>
        <end position="240"/>
    </location>
</feature>
<evidence type="ECO:0000313" key="3">
    <source>
        <dbReference type="Ensembl" id="ENSNMLP00000039510.1"/>
    </source>
</evidence>
<dbReference type="Ensembl" id="ENSNMLT00000043958.1">
    <property type="protein sequence ID" value="ENSNMLP00000039510.1"/>
    <property type="gene ID" value="ENSNMLG00000024333.1"/>
</dbReference>
<reference evidence="3" key="2">
    <citation type="submission" date="2025-09" db="UniProtKB">
        <authorList>
            <consortium name="Ensembl"/>
        </authorList>
    </citation>
    <scope>IDENTIFICATION</scope>
</reference>
<evidence type="ECO:0000313" key="4">
    <source>
        <dbReference type="Proteomes" id="UP000694523"/>
    </source>
</evidence>
<dbReference type="Pfam" id="PF07292">
    <property type="entry name" value="NID"/>
    <property type="match status" value="1"/>
</dbReference>
<keyword evidence="4" id="KW-1185">Reference proteome</keyword>
<evidence type="ECO:0000259" key="2">
    <source>
        <dbReference type="Pfam" id="PF07292"/>
    </source>
</evidence>
<proteinExistence type="predicted"/>
<dbReference type="Proteomes" id="UP000694523">
    <property type="component" value="Unplaced"/>
</dbReference>
<evidence type="ECO:0000256" key="1">
    <source>
        <dbReference type="SAM" id="MobiDB-lite"/>
    </source>
</evidence>
<organism evidence="3 4">
    <name type="scientific">Neogobius melanostomus</name>
    <name type="common">round goby</name>
    <dbReference type="NCBI Taxonomy" id="47308"/>
    <lineage>
        <taxon>Eukaryota</taxon>
        <taxon>Metazoa</taxon>
        <taxon>Chordata</taxon>
        <taxon>Craniata</taxon>
        <taxon>Vertebrata</taxon>
        <taxon>Euteleostomi</taxon>
        <taxon>Actinopterygii</taxon>
        <taxon>Neopterygii</taxon>
        <taxon>Teleostei</taxon>
        <taxon>Neoteleostei</taxon>
        <taxon>Acanthomorphata</taxon>
        <taxon>Gobiaria</taxon>
        <taxon>Gobiiformes</taxon>
        <taxon>Gobioidei</taxon>
        <taxon>Gobiidae</taxon>
        <taxon>Benthophilinae</taxon>
        <taxon>Neogobiini</taxon>
        <taxon>Neogobius</taxon>
    </lineage>
</organism>
<name>A0A8C6UUL4_9GOBI</name>
<sequence>MSELRHDADVHHKDGDAAEAKRELEQWKRKVETKDDNRSRLVLEKLDAEQEKKKSNNLMMELIKKQEGLQREQMQSSRTLQEQMSEVRKRKMELMEKLKRSRAQLQQKKAETQRLDNKFKIWAELPDTEVEFVKTKPDDDVTGDEPIRGQFCVCQEGALLLTGGQALITFEEEKVVSQLLQSGRCSVSFDDHTLEMTPKRIRTEPLVQFEIQLTVSRFLLNVTELDCSLPKQRVEERLELASVARAVEELRSNLCSLTHGNATPGSPLPNQEWQSG</sequence>
<feature type="region of interest" description="Disordered" evidence="1">
    <location>
        <begin position="1"/>
        <end position="22"/>
    </location>
</feature>
<accession>A0A8C6UUL4</accession>